<organism evidence="1 2">
    <name type="scientific">Bradyrhizobium algeriense</name>
    <dbReference type="NCBI Taxonomy" id="634784"/>
    <lineage>
        <taxon>Bacteria</taxon>
        <taxon>Pseudomonadati</taxon>
        <taxon>Pseudomonadota</taxon>
        <taxon>Alphaproteobacteria</taxon>
        <taxon>Hyphomicrobiales</taxon>
        <taxon>Nitrobacteraceae</taxon>
        <taxon>Bradyrhizobium</taxon>
    </lineage>
</organism>
<keyword evidence="2" id="KW-1185">Reference proteome</keyword>
<reference evidence="1 2" key="1">
    <citation type="submission" date="2024-02" db="EMBL/GenBank/DDBJ databases">
        <title>Adaptive strategies in a cosmopolitan and abundant soil bacterium.</title>
        <authorList>
            <person name="Carini P."/>
        </authorList>
    </citation>
    <scope>NUCLEOTIDE SEQUENCE [LARGE SCALE GENOMIC DNA]</scope>
    <source>
        <strain evidence="1 2">AZCC 1608</strain>
    </source>
</reference>
<dbReference type="EMBL" id="JAZHRV010000001">
    <property type="protein sequence ID" value="MEH2560071.1"/>
    <property type="molecule type" value="Genomic_DNA"/>
</dbReference>
<name>A0ABU8BND8_9BRAD</name>
<accession>A0ABU8BND8</accession>
<gene>
    <name evidence="1" type="ORF">V1286_007600</name>
</gene>
<dbReference type="RefSeq" id="WP_334488863.1">
    <property type="nucleotide sequence ID" value="NZ_JAZHRV010000001.1"/>
</dbReference>
<evidence type="ECO:0000313" key="1">
    <source>
        <dbReference type="EMBL" id="MEH2560071.1"/>
    </source>
</evidence>
<sequence>MSKPVISFRLSESELQTLDEACRRFNESRSQVVSRAIKSLLTEYVDRDGKLIRQPYWMPNMDGKYNAS</sequence>
<evidence type="ECO:0000313" key="2">
    <source>
        <dbReference type="Proteomes" id="UP001364224"/>
    </source>
</evidence>
<comment type="caution">
    <text evidence="1">The sequence shown here is derived from an EMBL/GenBank/DDBJ whole genome shotgun (WGS) entry which is preliminary data.</text>
</comment>
<proteinExistence type="predicted"/>
<protein>
    <submittedName>
        <fullName evidence="1">Metal-responsive CopG/Arc/MetJ family transcriptional regulator</fullName>
    </submittedName>
</protein>
<dbReference type="Proteomes" id="UP001364224">
    <property type="component" value="Unassembled WGS sequence"/>
</dbReference>